<keyword evidence="3" id="KW-0813">Transport</keyword>
<evidence type="ECO:0000256" key="4">
    <source>
        <dbReference type="ARBA" id="ARBA00022692"/>
    </source>
</evidence>
<keyword evidence="6 9" id="KW-1133">Transmembrane helix</keyword>
<evidence type="ECO:0000313" key="11">
    <source>
        <dbReference type="Proteomes" id="UP001149090"/>
    </source>
</evidence>
<evidence type="ECO:0000256" key="8">
    <source>
        <dbReference type="ARBA" id="ARBA00023136"/>
    </source>
</evidence>
<keyword evidence="11" id="KW-1185">Reference proteome</keyword>
<evidence type="ECO:0000256" key="2">
    <source>
        <dbReference type="ARBA" id="ARBA00008328"/>
    </source>
</evidence>
<dbReference type="Pfam" id="PF05493">
    <property type="entry name" value="ATP_synt_H"/>
    <property type="match status" value="1"/>
</dbReference>
<dbReference type="InterPro" id="IPR008389">
    <property type="entry name" value="ATPase_V0-cplx_e1/e2_su"/>
</dbReference>
<sequence>MVEALDGLKYGSLIFAIILIAAMLIVPWFTKDKKLTILLIVLTIACMYIMWCVVYMSQMFIVDITQPIKE</sequence>
<dbReference type="GO" id="GO:0033179">
    <property type="term" value="C:proton-transporting V-type ATPase, V0 domain"/>
    <property type="evidence" value="ECO:0007669"/>
    <property type="project" value="InterPro"/>
</dbReference>
<accession>A0A9Q0LKM0</accession>
<feature type="transmembrane region" description="Helical" evidence="9">
    <location>
        <begin position="12"/>
        <end position="29"/>
    </location>
</feature>
<dbReference type="GO" id="GO:0046961">
    <property type="term" value="F:proton-transporting ATPase activity, rotational mechanism"/>
    <property type="evidence" value="ECO:0007669"/>
    <property type="project" value="InterPro"/>
</dbReference>
<proteinExistence type="inferred from homology"/>
<reference evidence="10" key="1">
    <citation type="submission" date="2022-10" db="EMBL/GenBank/DDBJ databases">
        <title>Novel sulphate-reducing endosymbionts in the free-living metamonad Anaeramoeba.</title>
        <authorList>
            <person name="Jerlstrom-Hultqvist J."/>
            <person name="Cepicka I."/>
            <person name="Gallot-Lavallee L."/>
            <person name="Salas-Leiva D."/>
            <person name="Curtis B.A."/>
            <person name="Zahonova K."/>
            <person name="Pipaliya S."/>
            <person name="Dacks J."/>
            <person name="Roger A.J."/>
        </authorList>
    </citation>
    <scope>NUCLEOTIDE SEQUENCE</scope>
    <source>
        <strain evidence="10">BMAN</strain>
    </source>
</reference>
<keyword evidence="4 9" id="KW-0812">Transmembrane</keyword>
<evidence type="ECO:0000256" key="7">
    <source>
        <dbReference type="ARBA" id="ARBA00023065"/>
    </source>
</evidence>
<comment type="similarity">
    <text evidence="2">Belongs to the V-ATPase e1/e2 subunit family.</text>
</comment>
<evidence type="ECO:0000256" key="9">
    <source>
        <dbReference type="SAM" id="Phobius"/>
    </source>
</evidence>
<evidence type="ECO:0000313" key="10">
    <source>
        <dbReference type="EMBL" id="KAJ5074538.1"/>
    </source>
</evidence>
<dbReference type="Proteomes" id="UP001149090">
    <property type="component" value="Unassembled WGS sequence"/>
</dbReference>
<evidence type="ECO:0000256" key="1">
    <source>
        <dbReference type="ARBA" id="ARBA00004141"/>
    </source>
</evidence>
<keyword evidence="5" id="KW-0375">Hydrogen ion transport</keyword>
<feature type="transmembrane region" description="Helical" evidence="9">
    <location>
        <begin position="35"/>
        <end position="56"/>
    </location>
</feature>
<keyword evidence="8 9" id="KW-0472">Membrane</keyword>
<keyword evidence="7" id="KW-0406">Ion transport</keyword>
<evidence type="ECO:0000256" key="5">
    <source>
        <dbReference type="ARBA" id="ARBA00022781"/>
    </source>
</evidence>
<comment type="subcellular location">
    <subcellularLocation>
        <location evidence="1">Membrane</location>
        <topology evidence="1">Multi-pass membrane protein</topology>
    </subcellularLocation>
</comment>
<protein>
    <submittedName>
        <fullName evidence="10">V-type proton atpase subunit</fullName>
    </submittedName>
</protein>
<evidence type="ECO:0000256" key="6">
    <source>
        <dbReference type="ARBA" id="ARBA00022989"/>
    </source>
</evidence>
<gene>
    <name evidence="10" type="ORF">M0811_01169</name>
</gene>
<dbReference type="EMBL" id="JAPDFW010000070">
    <property type="protein sequence ID" value="KAJ5074538.1"/>
    <property type="molecule type" value="Genomic_DNA"/>
</dbReference>
<dbReference type="AlphaFoldDB" id="A0A9Q0LKM0"/>
<evidence type="ECO:0000256" key="3">
    <source>
        <dbReference type="ARBA" id="ARBA00022448"/>
    </source>
</evidence>
<comment type="caution">
    <text evidence="10">The sequence shown here is derived from an EMBL/GenBank/DDBJ whole genome shotgun (WGS) entry which is preliminary data.</text>
</comment>
<organism evidence="10 11">
    <name type="scientific">Anaeramoeba ignava</name>
    <name type="common">Anaerobic marine amoeba</name>
    <dbReference type="NCBI Taxonomy" id="1746090"/>
    <lineage>
        <taxon>Eukaryota</taxon>
        <taxon>Metamonada</taxon>
        <taxon>Anaeramoebidae</taxon>
        <taxon>Anaeramoeba</taxon>
    </lineage>
</organism>
<name>A0A9Q0LKM0_ANAIG</name>